<proteinExistence type="predicted"/>
<evidence type="ECO:0000313" key="2">
    <source>
        <dbReference type="EMBL" id="CAH3022074.1"/>
    </source>
</evidence>
<reference evidence="2 3" key="1">
    <citation type="submission" date="2022-05" db="EMBL/GenBank/DDBJ databases">
        <authorList>
            <consortium name="Genoscope - CEA"/>
            <person name="William W."/>
        </authorList>
    </citation>
    <scope>NUCLEOTIDE SEQUENCE [LARGE SCALE GENOMIC DNA]</scope>
</reference>
<accession>A0ABN8M2U8</accession>
<dbReference type="EMBL" id="CALNXI010000204">
    <property type="protein sequence ID" value="CAH3022074.1"/>
    <property type="molecule type" value="Genomic_DNA"/>
</dbReference>
<organism evidence="2 3">
    <name type="scientific">Porites evermanni</name>
    <dbReference type="NCBI Taxonomy" id="104178"/>
    <lineage>
        <taxon>Eukaryota</taxon>
        <taxon>Metazoa</taxon>
        <taxon>Cnidaria</taxon>
        <taxon>Anthozoa</taxon>
        <taxon>Hexacorallia</taxon>
        <taxon>Scleractinia</taxon>
        <taxon>Fungiina</taxon>
        <taxon>Poritidae</taxon>
        <taxon>Porites</taxon>
    </lineage>
</organism>
<keyword evidence="1" id="KW-0812">Transmembrane</keyword>
<keyword evidence="1" id="KW-1133">Transmembrane helix</keyword>
<feature type="non-terminal residue" evidence="2">
    <location>
        <position position="306"/>
    </location>
</feature>
<evidence type="ECO:0000256" key="1">
    <source>
        <dbReference type="SAM" id="Phobius"/>
    </source>
</evidence>
<name>A0ABN8M2U8_9CNID</name>
<sequence length="306" mass="34955">MDKVTGIFLRKEVKELREKGTSWGLSKEQIDEAILRALGGKQKKTYKKKSQEYNVKNPVFVPVFLCAVNMLIFQIKRIIAIVLYMAVSLLSSANPSIGLYIGQATADLQYPLQRVIRFMSLPFHHIYDLSKFGSWECMVNNPLYTPDKPDCELCKSVKKIAARSSANLTKAVFKRRYYDTGYPVLVRNMPAYGDTEHSFEKFMTFFKENQADLELDACEFYTNGALNESVKSLTEFLAEWNHYQAAGKTISWLICYGKGLRMLRTMFPRPYCIHSEGALDKSIYLLQPGEPLEEGVTDKEIISEAV</sequence>
<keyword evidence="1" id="KW-0472">Membrane</keyword>
<dbReference type="Proteomes" id="UP001159427">
    <property type="component" value="Unassembled WGS sequence"/>
</dbReference>
<comment type="caution">
    <text evidence="2">The sequence shown here is derived from an EMBL/GenBank/DDBJ whole genome shotgun (WGS) entry which is preliminary data.</text>
</comment>
<protein>
    <submittedName>
        <fullName evidence="2">Uncharacterized protein</fullName>
    </submittedName>
</protein>
<gene>
    <name evidence="2" type="ORF">PEVE_00013944</name>
</gene>
<keyword evidence="3" id="KW-1185">Reference proteome</keyword>
<evidence type="ECO:0000313" key="3">
    <source>
        <dbReference type="Proteomes" id="UP001159427"/>
    </source>
</evidence>
<feature type="transmembrane region" description="Helical" evidence="1">
    <location>
        <begin position="53"/>
        <end position="72"/>
    </location>
</feature>